<protein>
    <submittedName>
        <fullName evidence="1">Uncharacterized protein</fullName>
    </submittedName>
</protein>
<dbReference type="EMBL" id="CP104377">
    <property type="protein sequence ID" value="UXC17348.1"/>
    <property type="molecule type" value="Genomic_DNA"/>
</dbReference>
<gene>
    <name evidence="1" type="ORF">N4T19_16770</name>
</gene>
<evidence type="ECO:0000313" key="1">
    <source>
        <dbReference type="EMBL" id="UXC17348.1"/>
    </source>
</evidence>
<reference evidence="1" key="1">
    <citation type="submission" date="2022-09" db="EMBL/GenBank/DDBJ databases">
        <title>Bacterial diversity in gut of crayfish and pufferfish.</title>
        <authorList>
            <person name="Huang Y."/>
        </authorList>
    </citation>
    <scope>NUCLEOTIDE SEQUENCE</scope>
    <source>
        <strain evidence="1">PR12</strain>
    </source>
</reference>
<proteinExistence type="predicted"/>
<sequence length="49" mass="5701">MKQRVNAFFFNDESYSISSIFYAGQQQMEQRLAAFCGLVWTVLLAQFSK</sequence>
<name>A0ABY5ZTN5_9BURK</name>
<dbReference type="RefSeq" id="WP_182344423.1">
    <property type="nucleotide sequence ID" value="NZ_CP104377.1"/>
</dbReference>
<keyword evidence="2" id="KW-1185">Reference proteome</keyword>
<accession>A0ABY5ZTN5</accession>
<organism evidence="1 2">
    <name type="scientific">Comamonas squillarum</name>
    <dbReference type="NCBI Taxonomy" id="2977320"/>
    <lineage>
        <taxon>Bacteria</taxon>
        <taxon>Pseudomonadati</taxon>
        <taxon>Pseudomonadota</taxon>
        <taxon>Betaproteobacteria</taxon>
        <taxon>Burkholderiales</taxon>
        <taxon>Comamonadaceae</taxon>
        <taxon>Comamonas</taxon>
    </lineage>
</organism>
<dbReference type="Proteomes" id="UP001058290">
    <property type="component" value="Chromosome"/>
</dbReference>
<evidence type="ECO:0000313" key="2">
    <source>
        <dbReference type="Proteomes" id="UP001058290"/>
    </source>
</evidence>